<sequence length="33" mass="3558">MITASVAVVDGQTHELRDRFDASPSSPLANKED</sequence>
<comment type="caution">
    <text evidence="2">The sequence shown here is derived from an EMBL/GenBank/DDBJ whole genome shotgun (WGS) entry which is preliminary data.</text>
</comment>
<accession>A0A840WIM0</accession>
<protein>
    <submittedName>
        <fullName evidence="2">Uncharacterized protein</fullName>
    </submittedName>
</protein>
<evidence type="ECO:0000313" key="2">
    <source>
        <dbReference type="EMBL" id="MBB5491356.1"/>
    </source>
</evidence>
<feature type="compositionally biased region" description="Polar residues" evidence="1">
    <location>
        <begin position="23"/>
        <end position="33"/>
    </location>
</feature>
<dbReference type="Proteomes" id="UP000579647">
    <property type="component" value="Unassembled WGS sequence"/>
</dbReference>
<feature type="region of interest" description="Disordered" evidence="1">
    <location>
        <begin position="1"/>
        <end position="33"/>
    </location>
</feature>
<proteinExistence type="predicted"/>
<feature type="compositionally biased region" description="Basic and acidic residues" evidence="1">
    <location>
        <begin position="12"/>
        <end position="21"/>
    </location>
</feature>
<gene>
    <name evidence="2" type="ORF">HNR07_002493</name>
</gene>
<dbReference type="AlphaFoldDB" id="A0A840WIM0"/>
<organism evidence="2 3">
    <name type="scientific">Nocardiopsis metallicus</name>
    <dbReference type="NCBI Taxonomy" id="179819"/>
    <lineage>
        <taxon>Bacteria</taxon>
        <taxon>Bacillati</taxon>
        <taxon>Actinomycetota</taxon>
        <taxon>Actinomycetes</taxon>
        <taxon>Streptosporangiales</taxon>
        <taxon>Nocardiopsidaceae</taxon>
        <taxon>Nocardiopsis</taxon>
    </lineage>
</organism>
<evidence type="ECO:0000256" key="1">
    <source>
        <dbReference type="SAM" id="MobiDB-lite"/>
    </source>
</evidence>
<evidence type="ECO:0000313" key="3">
    <source>
        <dbReference type="Proteomes" id="UP000579647"/>
    </source>
</evidence>
<name>A0A840WIM0_9ACTN</name>
<keyword evidence="3" id="KW-1185">Reference proteome</keyword>
<reference evidence="2 3" key="1">
    <citation type="submission" date="2020-08" db="EMBL/GenBank/DDBJ databases">
        <title>Sequencing the genomes of 1000 actinobacteria strains.</title>
        <authorList>
            <person name="Klenk H.-P."/>
        </authorList>
    </citation>
    <scope>NUCLEOTIDE SEQUENCE [LARGE SCALE GENOMIC DNA]</scope>
    <source>
        <strain evidence="2 3">DSM 44598</strain>
    </source>
</reference>
<dbReference type="EMBL" id="JACHDO010000001">
    <property type="protein sequence ID" value="MBB5491356.1"/>
    <property type="molecule type" value="Genomic_DNA"/>
</dbReference>